<evidence type="ECO:0000256" key="1">
    <source>
        <dbReference type="ARBA" id="ARBA00023125"/>
    </source>
</evidence>
<dbReference type="SUPFAM" id="SSF46894">
    <property type="entry name" value="C-terminal effector domain of the bipartite response regulators"/>
    <property type="match status" value="1"/>
</dbReference>
<keyword evidence="2" id="KW-0597">Phosphoprotein</keyword>
<evidence type="ECO:0000313" key="6">
    <source>
        <dbReference type="Proteomes" id="UP001226867"/>
    </source>
</evidence>
<dbReference type="Pfam" id="PF00196">
    <property type="entry name" value="GerE"/>
    <property type="match status" value="1"/>
</dbReference>
<dbReference type="Gene3D" id="1.10.10.10">
    <property type="entry name" value="Winged helix-like DNA-binding domain superfamily/Winged helix DNA-binding domain"/>
    <property type="match status" value="1"/>
</dbReference>
<dbReference type="PROSITE" id="PS50043">
    <property type="entry name" value="HTH_LUXR_2"/>
    <property type="match status" value="1"/>
</dbReference>
<dbReference type="InterPro" id="IPR000792">
    <property type="entry name" value="Tscrpt_reg_LuxR_C"/>
</dbReference>
<evidence type="ECO:0000259" key="4">
    <source>
        <dbReference type="PROSITE" id="PS50110"/>
    </source>
</evidence>
<dbReference type="Proteomes" id="UP001226867">
    <property type="component" value="Unassembled WGS sequence"/>
</dbReference>
<gene>
    <name evidence="5" type="ORF">J2W36_004694</name>
</gene>
<evidence type="ECO:0000256" key="2">
    <source>
        <dbReference type="PROSITE-ProRule" id="PRU00169"/>
    </source>
</evidence>
<dbReference type="PANTHER" id="PTHR45566:SF1">
    <property type="entry name" value="HTH-TYPE TRANSCRIPTIONAL REGULATOR YHJB-RELATED"/>
    <property type="match status" value="1"/>
</dbReference>
<feature type="modified residue" description="4-aspartylphosphate" evidence="2">
    <location>
        <position position="56"/>
    </location>
</feature>
<reference evidence="5 6" key="1">
    <citation type="submission" date="2023-07" db="EMBL/GenBank/DDBJ databases">
        <title>Sorghum-associated microbial communities from plants grown in Nebraska, USA.</title>
        <authorList>
            <person name="Schachtman D."/>
        </authorList>
    </citation>
    <scope>NUCLEOTIDE SEQUENCE [LARGE SCALE GENOMIC DNA]</scope>
    <source>
        <strain evidence="5 6">DS1607</strain>
    </source>
</reference>
<feature type="domain" description="HTH luxR-type" evidence="3">
    <location>
        <begin position="136"/>
        <end position="201"/>
    </location>
</feature>
<evidence type="ECO:0000313" key="5">
    <source>
        <dbReference type="EMBL" id="MDP9902417.1"/>
    </source>
</evidence>
<dbReference type="PANTHER" id="PTHR45566">
    <property type="entry name" value="HTH-TYPE TRANSCRIPTIONAL REGULATOR YHJB-RELATED"/>
    <property type="match status" value="1"/>
</dbReference>
<keyword evidence="1" id="KW-0238">DNA-binding</keyword>
<dbReference type="InterPro" id="IPR036388">
    <property type="entry name" value="WH-like_DNA-bd_sf"/>
</dbReference>
<dbReference type="SMART" id="SM00421">
    <property type="entry name" value="HTH_LUXR"/>
    <property type="match status" value="1"/>
</dbReference>
<dbReference type="InterPro" id="IPR011006">
    <property type="entry name" value="CheY-like_superfamily"/>
</dbReference>
<dbReference type="InterPro" id="IPR051015">
    <property type="entry name" value="EvgA-like"/>
</dbReference>
<name>A0ABT9SG99_9BURK</name>
<dbReference type="PRINTS" id="PR00038">
    <property type="entry name" value="HTHLUXR"/>
</dbReference>
<dbReference type="SMART" id="SM00448">
    <property type="entry name" value="REC"/>
    <property type="match status" value="1"/>
</dbReference>
<dbReference type="InterPro" id="IPR016032">
    <property type="entry name" value="Sig_transdc_resp-reg_C-effctor"/>
</dbReference>
<keyword evidence="6" id="KW-1185">Reference proteome</keyword>
<sequence length="214" mass="23404">MNEVLIVEDHPFVAEATKRLLSANYPLLNAVVLTNADDAVKAVSDPHRAWHRILLDLDVPGAHGLSVAAEVQKQGLAGISCVVTGNMRSDYIDAIEKMGFLGYIGKGIEVREFADSLALIFVGDRSFPSDDTCPFTRADSPRITLRQREVLDLVRCGCNSKEIGRRLHLSPGTVNNHINALMAALEVNSRSHAVGRAIELGMLSMHAETRSAWY</sequence>
<dbReference type="Gene3D" id="3.40.50.2300">
    <property type="match status" value="1"/>
</dbReference>
<comment type="caution">
    <text evidence="5">The sequence shown here is derived from an EMBL/GenBank/DDBJ whole genome shotgun (WGS) entry which is preliminary data.</text>
</comment>
<dbReference type="PROSITE" id="PS50110">
    <property type="entry name" value="RESPONSE_REGULATORY"/>
    <property type="match status" value="1"/>
</dbReference>
<dbReference type="EMBL" id="JAUSRO010000018">
    <property type="protein sequence ID" value="MDP9902417.1"/>
    <property type="molecule type" value="Genomic_DNA"/>
</dbReference>
<feature type="domain" description="Response regulatory" evidence="4">
    <location>
        <begin position="3"/>
        <end position="121"/>
    </location>
</feature>
<dbReference type="InterPro" id="IPR001789">
    <property type="entry name" value="Sig_transdc_resp-reg_receiver"/>
</dbReference>
<protein>
    <submittedName>
        <fullName evidence="5">Two-component system response regulator DesR</fullName>
    </submittedName>
</protein>
<organism evidence="5 6">
    <name type="scientific">Variovorax ginsengisoli</name>
    <dbReference type="NCBI Taxonomy" id="363844"/>
    <lineage>
        <taxon>Bacteria</taxon>
        <taxon>Pseudomonadati</taxon>
        <taxon>Pseudomonadota</taxon>
        <taxon>Betaproteobacteria</taxon>
        <taxon>Burkholderiales</taxon>
        <taxon>Comamonadaceae</taxon>
        <taxon>Variovorax</taxon>
    </lineage>
</organism>
<dbReference type="Pfam" id="PF00072">
    <property type="entry name" value="Response_reg"/>
    <property type="match status" value="1"/>
</dbReference>
<proteinExistence type="predicted"/>
<dbReference type="SUPFAM" id="SSF52172">
    <property type="entry name" value="CheY-like"/>
    <property type="match status" value="1"/>
</dbReference>
<accession>A0ABT9SG99</accession>
<dbReference type="CDD" id="cd06170">
    <property type="entry name" value="LuxR_C_like"/>
    <property type="match status" value="1"/>
</dbReference>
<dbReference type="RefSeq" id="WP_307692163.1">
    <property type="nucleotide sequence ID" value="NZ_JAUSRO010000018.1"/>
</dbReference>
<evidence type="ECO:0000259" key="3">
    <source>
        <dbReference type="PROSITE" id="PS50043"/>
    </source>
</evidence>